<dbReference type="PANTHER" id="PTHR28663">
    <property type="entry name" value="COILED-COIL DOMAIN-CONTAINING PROTEIN 173"/>
    <property type="match status" value="1"/>
</dbReference>
<evidence type="ECO:0000313" key="4">
    <source>
        <dbReference type="EMBL" id="KAL1122058.1"/>
    </source>
</evidence>
<feature type="region of interest" description="Disordered" evidence="2">
    <location>
        <begin position="1"/>
        <end position="24"/>
    </location>
</feature>
<dbReference type="Proteomes" id="UP001558652">
    <property type="component" value="Unassembled WGS sequence"/>
</dbReference>
<accession>A0ABD0Y3T1</accession>
<dbReference type="EMBL" id="JBFDAA010000014">
    <property type="protein sequence ID" value="KAL1122058.1"/>
    <property type="molecule type" value="Genomic_DNA"/>
</dbReference>
<evidence type="ECO:0000256" key="2">
    <source>
        <dbReference type="SAM" id="MobiDB-lite"/>
    </source>
</evidence>
<evidence type="ECO:0000259" key="3">
    <source>
        <dbReference type="Pfam" id="PF13868"/>
    </source>
</evidence>
<feature type="region of interest" description="Disordered" evidence="2">
    <location>
        <begin position="754"/>
        <end position="812"/>
    </location>
</feature>
<dbReference type="InterPro" id="IPR039986">
    <property type="entry name" value="CFAP210"/>
</dbReference>
<feature type="compositionally biased region" description="Basic and acidic residues" evidence="2">
    <location>
        <begin position="584"/>
        <end position="645"/>
    </location>
</feature>
<proteinExistence type="predicted"/>
<feature type="compositionally biased region" description="Basic and acidic residues" evidence="2">
    <location>
        <begin position="8"/>
        <end position="24"/>
    </location>
</feature>
<feature type="region of interest" description="Disordered" evidence="2">
    <location>
        <begin position="470"/>
        <end position="516"/>
    </location>
</feature>
<dbReference type="PANTHER" id="PTHR28663:SF1">
    <property type="entry name" value="CILIA- AND FLAGELLA- ASSOCIATED PROTEIN 210"/>
    <property type="match status" value="1"/>
</dbReference>
<dbReference type="Pfam" id="PF13868">
    <property type="entry name" value="TPH"/>
    <property type="match status" value="1"/>
</dbReference>
<keyword evidence="5" id="KW-1185">Reference proteome</keyword>
<evidence type="ECO:0000313" key="5">
    <source>
        <dbReference type="Proteomes" id="UP001558652"/>
    </source>
</evidence>
<comment type="caution">
    <text evidence="4">The sequence shown here is derived from an EMBL/GenBank/DDBJ whole genome shotgun (WGS) entry which is preliminary data.</text>
</comment>
<evidence type="ECO:0000256" key="1">
    <source>
        <dbReference type="ARBA" id="ARBA00023054"/>
    </source>
</evidence>
<dbReference type="AlphaFoldDB" id="A0ABD0Y3T1"/>
<organism evidence="4 5">
    <name type="scientific">Ranatra chinensis</name>
    <dbReference type="NCBI Taxonomy" id="642074"/>
    <lineage>
        <taxon>Eukaryota</taxon>
        <taxon>Metazoa</taxon>
        <taxon>Ecdysozoa</taxon>
        <taxon>Arthropoda</taxon>
        <taxon>Hexapoda</taxon>
        <taxon>Insecta</taxon>
        <taxon>Pterygota</taxon>
        <taxon>Neoptera</taxon>
        <taxon>Paraneoptera</taxon>
        <taxon>Hemiptera</taxon>
        <taxon>Heteroptera</taxon>
        <taxon>Panheteroptera</taxon>
        <taxon>Nepomorpha</taxon>
        <taxon>Nepidae</taxon>
        <taxon>Ranatrinae</taxon>
        <taxon>Ranatra</taxon>
    </lineage>
</organism>
<dbReference type="InterPro" id="IPR043597">
    <property type="entry name" value="TPH_dom"/>
</dbReference>
<feature type="domain" description="Trichohyalin-plectin-homology" evidence="3">
    <location>
        <begin position="392"/>
        <end position="729"/>
    </location>
</feature>
<feature type="region of interest" description="Disordered" evidence="2">
    <location>
        <begin position="581"/>
        <end position="645"/>
    </location>
</feature>
<protein>
    <recommendedName>
        <fullName evidence="3">Trichohyalin-plectin-homology domain-containing protein</fullName>
    </recommendedName>
</protein>
<sequence>MAFKRRNIQKDSEERSLREKKKQREEELKALESFKKDLDQFKADERKETERRKKLLRQNMAENINLNKLKVKQRKEEDEEERAALHIISEAKKTISMIKRKKELEFQAAKINWRSMMTSLVSPQLPTTDYIEEEKKIEKVQKEKEEQYKYSLMKRKEYEQKLIEERKKQHEEFLKSEEKKKVEKSEVNKKAVKQRSVVQELDKQFTDKIKYEKRKTLEDYREAWQQQINENKSTNEYEKQIENSILMKEIKKSDEGKQQFLHYAENLLKECEEKERPVHPLKKYLNEYGLLYSAEEWKAVTEKLGEKKRNQTEVTERREDLMARKALSDGMRKTWTDTMEYREKRRKERLAKEAKAADDAREKMRKELEVETATTRRELMEKFDEKLFLNADGPKSLHSAYRCAEAVRQRSIQLQFAKHVKDVEADHQRAYDESKIQDAEKFKKEEEEKQKIKYEKEKKCKEEMWKTYKDNEERKAREAEEKKKRDHEDLENMKKEIEQIKANEKAETERKQRIARENVAENKKMFEHNMKIRREEELEEATATQYVLEMKRKIAAVRKQKEIEAQAERLARRDRNIAVAMVETADKEKEEEERRKRAQEEKEQKYQKEELSKKEHQKRLADEIKKQQEEYVENESKKKREEHEKRKWEIMQLHKKIEINEEFEEEAKRNKYTKTADFKDIWSKQMEENRAKIETERMIERNMAANVAKSVEEFDARFFTYANKLIEESNARGRPTLPLEKLVQDYKFTTGKLKAPRPVGKEGWEEDSEEENTNVPSQIFNEMDNAEVEGGGKPTKTFEYAPDGIRANGLQK</sequence>
<name>A0ABD0Y3T1_9HEMI</name>
<keyword evidence="1" id="KW-0175">Coiled coil</keyword>
<reference evidence="4 5" key="1">
    <citation type="submission" date="2024-07" db="EMBL/GenBank/DDBJ databases">
        <title>Chromosome-level genome assembly of the water stick insect Ranatra chinensis (Heteroptera: Nepidae).</title>
        <authorList>
            <person name="Liu X."/>
        </authorList>
    </citation>
    <scope>NUCLEOTIDE SEQUENCE [LARGE SCALE GENOMIC DNA]</scope>
    <source>
        <strain evidence="4">Cailab_2021Rc</strain>
        <tissue evidence="4">Muscle</tissue>
    </source>
</reference>
<gene>
    <name evidence="4" type="ORF">AAG570_003464</name>
</gene>